<name>A0A9D9HFW9_9BACT</name>
<dbReference type="AlphaFoldDB" id="A0A9D9HFW9"/>
<proteinExistence type="inferred from homology"/>
<evidence type="ECO:0000256" key="4">
    <source>
        <dbReference type="ARBA" id="ARBA00022989"/>
    </source>
</evidence>
<dbReference type="PANTHER" id="PTHR34390:SF2">
    <property type="entry name" value="SUCCINATE TRANSPORTER SUBUNIT YJJP-RELATED"/>
    <property type="match status" value="1"/>
</dbReference>
<dbReference type="InterPro" id="IPR010619">
    <property type="entry name" value="ThrE-like_N"/>
</dbReference>
<evidence type="ECO:0000256" key="1">
    <source>
        <dbReference type="ARBA" id="ARBA00004651"/>
    </source>
</evidence>
<reference evidence="9" key="1">
    <citation type="submission" date="2020-10" db="EMBL/GenBank/DDBJ databases">
        <authorList>
            <person name="Gilroy R."/>
        </authorList>
    </citation>
    <scope>NUCLEOTIDE SEQUENCE</scope>
    <source>
        <strain evidence="9">20514</strain>
    </source>
</reference>
<dbReference type="GO" id="GO:0015744">
    <property type="term" value="P:succinate transport"/>
    <property type="evidence" value="ECO:0007669"/>
    <property type="project" value="TreeGrafter"/>
</dbReference>
<evidence type="ECO:0000256" key="2">
    <source>
        <dbReference type="ARBA" id="ARBA00022475"/>
    </source>
</evidence>
<keyword evidence="2" id="KW-1003">Cell membrane</keyword>
<evidence type="ECO:0000313" key="10">
    <source>
        <dbReference type="Proteomes" id="UP000810252"/>
    </source>
</evidence>
<keyword evidence="4 7" id="KW-1133">Transmembrane helix</keyword>
<evidence type="ECO:0000259" key="8">
    <source>
        <dbReference type="Pfam" id="PF06738"/>
    </source>
</evidence>
<feature type="transmembrane region" description="Helical" evidence="7">
    <location>
        <begin position="200"/>
        <end position="222"/>
    </location>
</feature>
<protein>
    <submittedName>
        <fullName evidence="9">Threonine/serine exporter family protein</fullName>
    </submittedName>
</protein>
<feature type="transmembrane region" description="Helical" evidence="7">
    <location>
        <begin position="143"/>
        <end position="161"/>
    </location>
</feature>
<reference evidence="9" key="2">
    <citation type="journal article" date="2021" name="PeerJ">
        <title>Extensive microbial diversity within the chicken gut microbiome revealed by metagenomics and culture.</title>
        <authorList>
            <person name="Gilroy R."/>
            <person name="Ravi A."/>
            <person name="Getino M."/>
            <person name="Pursley I."/>
            <person name="Horton D.L."/>
            <person name="Alikhan N.F."/>
            <person name="Baker D."/>
            <person name="Gharbi K."/>
            <person name="Hall N."/>
            <person name="Watson M."/>
            <person name="Adriaenssens E.M."/>
            <person name="Foster-Nyarko E."/>
            <person name="Jarju S."/>
            <person name="Secka A."/>
            <person name="Antonio M."/>
            <person name="Oren A."/>
            <person name="Chaudhuri R.R."/>
            <person name="La Ragione R."/>
            <person name="Hildebrand F."/>
            <person name="Pallen M.J."/>
        </authorList>
    </citation>
    <scope>NUCLEOTIDE SEQUENCE</scope>
    <source>
        <strain evidence="9">20514</strain>
    </source>
</reference>
<comment type="subcellular location">
    <subcellularLocation>
        <location evidence="1">Cell membrane</location>
        <topology evidence="1">Multi-pass membrane protein</topology>
    </subcellularLocation>
</comment>
<feature type="transmembrane region" description="Helical" evidence="7">
    <location>
        <begin position="234"/>
        <end position="255"/>
    </location>
</feature>
<comment type="caution">
    <text evidence="9">The sequence shown here is derived from an EMBL/GenBank/DDBJ whole genome shotgun (WGS) entry which is preliminary data.</text>
</comment>
<evidence type="ECO:0000256" key="3">
    <source>
        <dbReference type="ARBA" id="ARBA00022692"/>
    </source>
</evidence>
<accession>A0A9D9HFW9</accession>
<evidence type="ECO:0000256" key="6">
    <source>
        <dbReference type="ARBA" id="ARBA00034125"/>
    </source>
</evidence>
<dbReference type="GO" id="GO:0005886">
    <property type="term" value="C:plasma membrane"/>
    <property type="evidence" value="ECO:0007669"/>
    <property type="project" value="UniProtKB-SubCell"/>
</dbReference>
<comment type="similarity">
    <text evidence="6">Belongs to the ThrE exporter (TC 2.A.79) family.</text>
</comment>
<dbReference type="Pfam" id="PF06738">
    <property type="entry name" value="ThrE"/>
    <property type="match status" value="1"/>
</dbReference>
<gene>
    <name evidence="9" type="ORF">IAC29_05525</name>
</gene>
<dbReference type="InterPro" id="IPR050539">
    <property type="entry name" value="ThrE_Dicarb/AminoAcid_Exp"/>
</dbReference>
<evidence type="ECO:0000256" key="5">
    <source>
        <dbReference type="ARBA" id="ARBA00023136"/>
    </source>
</evidence>
<sequence>MTENKKSPEYVADASDFIARYLSYMLGAGVHTSRVVRNSKRIGAALGLDVSIHISQKTATLTVCQKESRIMNTRVLDIPPFPISFEWNADLSALSWASLDQNLTLEEIRSRFDRLVSKPGMNPVFVLFMVSLANASFCRLFGGDIWAMLVTFTATMIGFFIRQHLMKNKVNHYIVFIVSAFVASICASTALTLGLGTAEIALATSVLYLVPGVPLINGLIDITDGHIQIGISRLVNAFMLIVCIAIGLSVTLMMVKDSLL</sequence>
<keyword evidence="3 7" id="KW-0812">Transmembrane</keyword>
<feature type="transmembrane region" description="Helical" evidence="7">
    <location>
        <begin position="119"/>
        <end position="137"/>
    </location>
</feature>
<feature type="domain" description="Threonine/serine exporter-like N-terminal" evidence="8">
    <location>
        <begin position="17"/>
        <end position="253"/>
    </location>
</feature>
<feature type="transmembrane region" description="Helical" evidence="7">
    <location>
        <begin position="173"/>
        <end position="194"/>
    </location>
</feature>
<organism evidence="9 10">
    <name type="scientific">Candidatus Cryptobacteroides merdigallinarum</name>
    <dbReference type="NCBI Taxonomy" id="2840770"/>
    <lineage>
        <taxon>Bacteria</taxon>
        <taxon>Pseudomonadati</taxon>
        <taxon>Bacteroidota</taxon>
        <taxon>Bacteroidia</taxon>
        <taxon>Bacteroidales</taxon>
        <taxon>Candidatus Cryptobacteroides</taxon>
    </lineage>
</organism>
<keyword evidence="5 7" id="KW-0472">Membrane</keyword>
<dbReference type="GO" id="GO:0022857">
    <property type="term" value="F:transmembrane transporter activity"/>
    <property type="evidence" value="ECO:0007669"/>
    <property type="project" value="InterPro"/>
</dbReference>
<dbReference type="Proteomes" id="UP000810252">
    <property type="component" value="Unassembled WGS sequence"/>
</dbReference>
<evidence type="ECO:0000256" key="7">
    <source>
        <dbReference type="SAM" id="Phobius"/>
    </source>
</evidence>
<dbReference type="EMBL" id="JADIMQ010000079">
    <property type="protein sequence ID" value="MBO8448713.1"/>
    <property type="molecule type" value="Genomic_DNA"/>
</dbReference>
<dbReference type="PANTHER" id="PTHR34390">
    <property type="entry name" value="UPF0442 PROTEIN YJJB-RELATED"/>
    <property type="match status" value="1"/>
</dbReference>
<evidence type="ECO:0000313" key="9">
    <source>
        <dbReference type="EMBL" id="MBO8448713.1"/>
    </source>
</evidence>